<feature type="compositionally biased region" description="Basic and acidic residues" evidence="1">
    <location>
        <begin position="130"/>
        <end position="148"/>
    </location>
</feature>
<proteinExistence type="predicted"/>
<evidence type="ECO:0000313" key="3">
    <source>
        <dbReference type="EMBL" id="EDY55268.1"/>
    </source>
</evidence>
<sequence length="210" mass="22444">MGLGTDRDGCAVRDRGSARRSRPRPAAPCHTPDARGGTRQRQGGRRGDQGKGAPMTDGTGNEPPMTGAKGPDELRRQIERTRSELGDTVEELAGKMDVKGRARARAADLRDKAGAMTVQLRSSAAQAGHTVHDKATHAGHKVQDRTQRAGEITQGKAAQTSTALERRAQHSVPQPVRPLVMAAIRHPRPVLVVGAALAAVVVVSWRYPKK</sequence>
<dbReference type="HOGENOM" id="CLU_113744_0_0_11"/>
<evidence type="ECO:0000313" key="4">
    <source>
        <dbReference type="Proteomes" id="UP000002785"/>
    </source>
</evidence>
<dbReference type="Proteomes" id="UP000002785">
    <property type="component" value="Chromosome"/>
</dbReference>
<keyword evidence="2" id="KW-1133">Transmembrane helix</keyword>
<feature type="region of interest" description="Disordered" evidence="1">
    <location>
        <begin position="1"/>
        <end position="74"/>
    </location>
</feature>
<organism evidence="3 4">
    <name type="scientific">Streptomyces sviceus (strain ATCC 29083 / DSM 924 / JCM 4929 / NBRC 13980 / NCIMB 11184 / NRRL 5439 / UC 5370)</name>
    <dbReference type="NCBI Taxonomy" id="463191"/>
    <lineage>
        <taxon>Bacteria</taxon>
        <taxon>Bacillati</taxon>
        <taxon>Actinomycetota</taxon>
        <taxon>Actinomycetes</taxon>
        <taxon>Kitasatosporales</taxon>
        <taxon>Streptomycetaceae</taxon>
        <taxon>Streptomyces</taxon>
    </lineage>
</organism>
<keyword evidence="2" id="KW-0472">Membrane</keyword>
<dbReference type="eggNOG" id="ENOG5033N3R">
    <property type="taxonomic scope" value="Bacteria"/>
</dbReference>
<dbReference type="AlphaFoldDB" id="B5HR13"/>
<protein>
    <submittedName>
        <fullName evidence="3">Alanine-rich protein</fullName>
    </submittedName>
</protein>
<feature type="compositionally biased region" description="Basic and acidic residues" evidence="1">
    <location>
        <begin position="1"/>
        <end position="17"/>
    </location>
</feature>
<evidence type="ECO:0000256" key="2">
    <source>
        <dbReference type="SAM" id="Phobius"/>
    </source>
</evidence>
<evidence type="ECO:0000256" key="1">
    <source>
        <dbReference type="SAM" id="MobiDB-lite"/>
    </source>
</evidence>
<dbReference type="InterPro" id="IPR022062">
    <property type="entry name" value="DUF3618"/>
</dbReference>
<dbReference type="EMBL" id="CM000951">
    <property type="protein sequence ID" value="EDY55268.1"/>
    <property type="molecule type" value="Genomic_DNA"/>
</dbReference>
<reference evidence="3" key="1">
    <citation type="submission" date="2009-10" db="EMBL/GenBank/DDBJ databases">
        <title>The genome sequence of Streptomyces sviceus strain ATCC 29083.</title>
        <authorList>
            <consortium name="The Broad Institute Genome Sequencing Platform"/>
            <consortium name="Broad Institute Microbial Sequencing Center"/>
            <person name="Fischbach M."/>
            <person name="Godfrey P."/>
            <person name="Ward D."/>
            <person name="Young S."/>
            <person name="Zeng Q."/>
            <person name="Koehrsen M."/>
            <person name="Alvarado L."/>
            <person name="Berlin A.M."/>
            <person name="Bochicchio J."/>
            <person name="Borenstein D."/>
            <person name="Chapman S.B."/>
            <person name="Chen Z."/>
            <person name="Engels R."/>
            <person name="Freedman E."/>
            <person name="Gellesch M."/>
            <person name="Goldberg J."/>
            <person name="Griggs A."/>
            <person name="Gujja S."/>
            <person name="Heilman E.R."/>
            <person name="Heiman D.I."/>
            <person name="Hepburn T.A."/>
            <person name="Howarth C."/>
            <person name="Jen D."/>
            <person name="Larson L."/>
            <person name="Lewis B."/>
            <person name="Mehta T."/>
            <person name="Park D."/>
            <person name="Pearson M."/>
            <person name="Richards J."/>
            <person name="Roberts A."/>
            <person name="Saif S."/>
            <person name="Shea T.D."/>
            <person name="Shenoy N."/>
            <person name="Sisk P."/>
            <person name="Stolte C."/>
            <person name="Sykes S.N."/>
            <person name="Thomson T."/>
            <person name="Walk T."/>
            <person name="White J."/>
            <person name="Yandava C."/>
            <person name="Straight P."/>
            <person name="Clardy J."/>
            <person name="Hung D."/>
            <person name="Kolter R."/>
            <person name="Mekalanos J."/>
            <person name="Walker S."/>
            <person name="Walsh C.T."/>
            <person name="Wieland-Brown L.C."/>
            <person name="Haas B."/>
            <person name="Nusbaum C."/>
            <person name="Birren B."/>
        </authorList>
    </citation>
    <scope>NUCLEOTIDE SEQUENCE [LARGE SCALE GENOMIC DNA]</scope>
    <source>
        <strain evidence="3">ATCC 29083</strain>
    </source>
</reference>
<feature type="region of interest" description="Disordered" evidence="1">
    <location>
        <begin position="125"/>
        <end position="170"/>
    </location>
</feature>
<dbReference type="Pfam" id="PF12277">
    <property type="entry name" value="DUF3618"/>
    <property type="match status" value="1"/>
</dbReference>
<keyword evidence="2" id="KW-0812">Transmembrane</keyword>
<keyword evidence="4" id="KW-1185">Reference proteome</keyword>
<feature type="transmembrane region" description="Helical" evidence="2">
    <location>
        <begin position="190"/>
        <end position="207"/>
    </location>
</feature>
<accession>B5HR13</accession>
<name>B5HR13_STRX2</name>
<gene>
    <name evidence="3" type="ORF">SSEG_08772</name>
</gene>